<evidence type="ECO:0000256" key="30">
    <source>
        <dbReference type="PROSITE-ProRule" id="PRU00505"/>
    </source>
</evidence>
<evidence type="ECO:0000256" key="7">
    <source>
        <dbReference type="ARBA" id="ARBA00022737"/>
    </source>
</evidence>
<dbReference type="Pfam" id="PF17725">
    <property type="entry name" value="YBD"/>
    <property type="match status" value="2"/>
</dbReference>
<evidence type="ECO:0000256" key="5">
    <source>
        <dbReference type="ARBA" id="ARBA00022692"/>
    </source>
</evidence>
<organism evidence="34 35">
    <name type="scientific">Microtus ochrogaster</name>
    <name type="common">Prairie vole</name>
    <dbReference type="NCBI Taxonomy" id="79684"/>
    <lineage>
        <taxon>Eukaryota</taxon>
        <taxon>Metazoa</taxon>
        <taxon>Chordata</taxon>
        <taxon>Craniata</taxon>
        <taxon>Vertebrata</taxon>
        <taxon>Euteleostomi</taxon>
        <taxon>Mammalia</taxon>
        <taxon>Eutheria</taxon>
        <taxon>Euarchontoglires</taxon>
        <taxon>Glires</taxon>
        <taxon>Rodentia</taxon>
        <taxon>Myomorpha</taxon>
        <taxon>Muroidea</taxon>
        <taxon>Cricetidae</taxon>
        <taxon>Arvicolinae</taxon>
        <taxon>Microtus</taxon>
    </lineage>
</organism>
<dbReference type="PROSITE" id="PS00018">
    <property type="entry name" value="EF_HAND_1"/>
    <property type="match status" value="5"/>
</dbReference>
<evidence type="ECO:0000256" key="15">
    <source>
        <dbReference type="ARBA" id="ARBA00036310"/>
    </source>
</evidence>
<feature type="compositionally biased region" description="Low complexity" evidence="31">
    <location>
        <begin position="765"/>
        <end position="782"/>
    </location>
</feature>
<feature type="domain" description="EF-hand" evidence="32">
    <location>
        <begin position="964"/>
        <end position="999"/>
    </location>
</feature>
<keyword evidence="4" id="KW-0050">Antiport</keyword>
<dbReference type="SUPFAM" id="SSF103506">
    <property type="entry name" value="Mitochondrial carrier"/>
    <property type="match status" value="2"/>
</dbReference>
<feature type="repeat" description="Solcar" evidence="29">
    <location>
        <begin position="1223"/>
        <end position="1311"/>
    </location>
</feature>
<dbReference type="PROSITE" id="PS50222">
    <property type="entry name" value="EF_HAND_2"/>
    <property type="match status" value="6"/>
</dbReference>
<comment type="catalytic activity">
    <reaction evidence="15">
        <text>3'-AMP(in) + ADP(out) + H(+)(out) = 3'-AMP(out) + ADP(in) + H(+)(in)</text>
        <dbReference type="Rhea" id="RHEA:73679"/>
        <dbReference type="ChEBI" id="CHEBI:15378"/>
        <dbReference type="ChEBI" id="CHEBI:60880"/>
        <dbReference type="ChEBI" id="CHEBI:456216"/>
    </reaction>
</comment>
<dbReference type="Gene3D" id="1.50.40.10">
    <property type="entry name" value="Mitochondrial carrier domain"/>
    <property type="match status" value="3"/>
</dbReference>
<accession>A0A8J6FVV1</accession>
<evidence type="ECO:0000256" key="16">
    <source>
        <dbReference type="ARBA" id="ARBA00036630"/>
    </source>
</evidence>
<comment type="similarity">
    <text evidence="2">Belongs to the mitochondrial carrier (TC 2.A.29) family.</text>
</comment>
<dbReference type="GO" id="GO:0005509">
    <property type="term" value="F:calcium ion binding"/>
    <property type="evidence" value="ECO:0007669"/>
    <property type="project" value="InterPro"/>
</dbReference>
<sequence>MLCWLRGFVLPSAACQSVYTQLAYEVLFEDLDRNGDGVVDIVELRDGLRNWNSAFDSDSEKIILWDEGKMYGRNELIAHYIKLRTGKTRTHKQVLSHIQVLARRKSREIQSKLKDQVSKDKTFQTMATMSSAQLISAPSPQAKLGPSGPQTSELFHLAGLGPGHCAPVAGRFSAFVEPPGAVDSVQRHLFVHIIQQCPSPRAPPLENVDVRQIYDKFPEKKGGLQELYDRGPPHAFFLVKFWADLNWSPSGEEAGTSGGSGGFYGVSSQYESRELMKLTCSSKVCTFGKQVVEKYLVNFLHKLWQLPKCYMMNSVLENFTILQVVTNRDTQELLLCTAYVFDVSTSEHRAQDHIYRLTIFRAADSNADAGLDFEEFVQYLQDHEKKMKLAFKSLDRNNDGVIDASEIVAAVQSLGIYISLSQANDILKSMDSDGSMTVDWDEWRDFFFLHPAKTISEIIRFWKRSTEVAFKEVTEMRICADRAQGMKIQEGLVQVLLQSQGSFHGLLGFTPLILRWLLHILKECTASAIVLQFEETLSALLLLLCQFAEEVAYTLQSHIIPVKIVAQREIIDMGESISIPDEFTEQEKRSGVWWKRLVAAGIASAITRTCTAPLDRLKVLMQVIKTRLILGKTGEYSGVVDCCRKLLKTEGIQAFGKGYVPNLIGIIPYAGLDLAIFELLKNYWLEHYSEKSVNPGIAIVLGCSTLSHTCGQLASFPLNLLRTRMQAACSFEGLRTEQKPVSESLATHPSCPHVLGAGIWPSLSQQPSQARASSAPSSSWAATPCAELGSCEPEASPPDDVPESLRLPPHPARPRHPDRARPPAARGDFPGTMLRWLRSFVLPTAACQDAEPPTRYETLFRALDRNGDGVVDIGELQQGLQSLGIPLGQDAEEETLHMDSLYEDLFWYLDHDEDGAVDLFEFQEGLQDLGVTLSLEDDEKIFVTGDINKDGQLDFEEFMKYLKDHEKKMKLAFKSLDKNNDGKIEPSEIVQSLQMLGLHISEKQAELILQSIDSEGTMTVDWNEWRDYFLFNPVTDIEEIIRFWKHSTGIDIGDSLTIPDEFTEDEKKSGQWWRQLLAGGVAGAVSRTSTAPLDRLKVMMQVHGSKSMNILGGFRQMVKEGGLRSLWRGNGTNVIKIAPETAVKFWAYEQVLKTRLAVAKTGQYSGIYGCAKKILKQEGFGAFYKGYVPNLLGIIPYAGIDLAVYELLKTYWLDNFAKDTVNPGVVVLLSCGALSSTCGQLASYPLALVRTRMQAQAMVEGAPQLSMVGLFQRIISKEGVPGLYRGITPNFMKVLPAVGISYVVYENMKQTLGVAQK</sequence>
<evidence type="ECO:0000256" key="17">
    <source>
        <dbReference type="ARBA" id="ARBA00036908"/>
    </source>
</evidence>
<feature type="repeat" description="Solcar" evidence="29">
    <location>
        <begin position="1155"/>
        <end position="1211"/>
    </location>
</feature>
<evidence type="ECO:0000256" key="18">
    <source>
        <dbReference type="ARBA" id="ARBA00047352"/>
    </source>
</evidence>
<name>A0A8J6FVV1_MICOH</name>
<feature type="region of interest" description="Disordered" evidence="31">
    <location>
        <begin position="765"/>
        <end position="828"/>
    </location>
</feature>
<evidence type="ECO:0000256" key="2">
    <source>
        <dbReference type="ARBA" id="ARBA00006375"/>
    </source>
</evidence>
<dbReference type="Gene3D" id="1.10.238.10">
    <property type="entry name" value="EF-hand"/>
    <property type="match status" value="4"/>
</dbReference>
<evidence type="ECO:0000256" key="19">
    <source>
        <dbReference type="ARBA" id="ARBA00048314"/>
    </source>
</evidence>
<comment type="catalytic activity">
    <reaction evidence="20">
        <text>dAMP(in) + ADP(out) + H(+)(out) = dAMP(out) + ADP(in) + H(+)(in)</text>
        <dbReference type="Rhea" id="RHEA:73675"/>
        <dbReference type="ChEBI" id="CHEBI:15378"/>
        <dbReference type="ChEBI" id="CHEBI:58245"/>
        <dbReference type="ChEBI" id="CHEBI:456216"/>
    </reaction>
</comment>
<keyword evidence="5 29" id="KW-0812">Transmembrane</keyword>
<evidence type="ECO:0000313" key="34">
    <source>
        <dbReference type="EMBL" id="KAH0500951.1"/>
    </source>
</evidence>
<dbReference type="PANTHER" id="PTHR24089">
    <property type="entry name" value="SOLUTE CARRIER FAMILY 25"/>
    <property type="match status" value="1"/>
</dbReference>
<dbReference type="Pfam" id="PF01285">
    <property type="entry name" value="TEA"/>
    <property type="match status" value="1"/>
</dbReference>
<comment type="function">
    <text evidence="25">Electroneutral antiporter that mediates the transport of adenyl nucleotides through the inner mitochondrial membrane. Originally identified as an ATP-magnesium/inorganic phosphate antiporter, it also acts as a broad specificity adenyl nucleotide antiporter. By regulating the mitochondrial matrix adenyl nucleotide pool could adapt to changing cellular energetic demands and indirectly regulate adenyl nucleotide-dependent metabolic pathways. In vitro, a low activity is also observed with guanyl and pyrimidine nucleotides. May play a role in protecting cells against oxidative stress-induced cell death, by buffering calcium levels in the mitochondrial matrix through the formation of calcium-phosphate precipitates.</text>
</comment>
<dbReference type="Proteomes" id="UP000710432">
    <property type="component" value="Unassembled WGS sequence"/>
</dbReference>
<dbReference type="InterPro" id="IPR011992">
    <property type="entry name" value="EF-hand-dom_pair"/>
</dbReference>
<dbReference type="InterPro" id="IPR002067">
    <property type="entry name" value="MCP"/>
</dbReference>
<evidence type="ECO:0000313" key="35">
    <source>
        <dbReference type="Proteomes" id="UP000710432"/>
    </source>
</evidence>
<keyword evidence="11" id="KW-0496">Mitochondrion</keyword>
<evidence type="ECO:0000256" key="6">
    <source>
        <dbReference type="ARBA" id="ARBA00022723"/>
    </source>
</evidence>
<comment type="catalytic activity">
    <reaction evidence="23">
        <text>Mg(2+)(out) + phosphate(in) + ATP(out) = Mg(2+)(in) + phosphate(out) + ATP(in)</text>
        <dbReference type="Rhea" id="RHEA:65840"/>
        <dbReference type="ChEBI" id="CHEBI:18420"/>
        <dbReference type="ChEBI" id="CHEBI:30616"/>
        <dbReference type="ChEBI" id="CHEBI:43474"/>
    </reaction>
</comment>
<feature type="domain" description="EF-hand" evidence="32">
    <location>
        <begin position="382"/>
        <end position="417"/>
    </location>
</feature>
<dbReference type="GO" id="GO:0005743">
    <property type="term" value="C:mitochondrial inner membrane"/>
    <property type="evidence" value="ECO:0007669"/>
    <property type="project" value="UniProtKB-SubCell"/>
</dbReference>
<dbReference type="InterPro" id="IPR038096">
    <property type="entry name" value="TEA/ATTS_sf"/>
</dbReference>
<dbReference type="CDD" id="cd00051">
    <property type="entry name" value="EFh"/>
    <property type="match status" value="2"/>
</dbReference>
<feature type="repeat" description="Solcar" evidence="29">
    <location>
        <begin position="1070"/>
        <end position="1154"/>
    </location>
</feature>
<dbReference type="InterPro" id="IPR000818">
    <property type="entry name" value="TEA/ATTS_dom"/>
</dbReference>
<comment type="catalytic activity">
    <reaction evidence="14">
        <text>3'-AMP(out) + phosphate(in) = 3'-AMP(in) + phosphate(out)</text>
        <dbReference type="Rhea" id="RHEA:73691"/>
        <dbReference type="ChEBI" id="CHEBI:43474"/>
        <dbReference type="ChEBI" id="CHEBI:60880"/>
    </reaction>
</comment>
<evidence type="ECO:0000256" key="26">
    <source>
        <dbReference type="ARBA" id="ARBA00070249"/>
    </source>
</evidence>
<feature type="repeat" description="Solcar" evidence="29">
    <location>
        <begin position="591"/>
        <end position="683"/>
    </location>
</feature>
<evidence type="ECO:0000259" key="32">
    <source>
        <dbReference type="PROSITE" id="PS50222"/>
    </source>
</evidence>
<feature type="domain" description="TEA" evidence="33">
    <location>
        <begin position="32"/>
        <end position="108"/>
    </location>
</feature>
<evidence type="ECO:0000256" key="10">
    <source>
        <dbReference type="ARBA" id="ARBA00022989"/>
    </source>
</evidence>
<dbReference type="FunFam" id="1.10.238.10:FF:000168">
    <property type="entry name" value="Solute carrier family 25 member 24"/>
    <property type="match status" value="1"/>
</dbReference>
<evidence type="ECO:0000256" key="31">
    <source>
        <dbReference type="SAM" id="MobiDB-lite"/>
    </source>
</evidence>
<dbReference type="Gene3D" id="6.10.20.40">
    <property type="entry name" value="TEA/ATTS domain"/>
    <property type="match status" value="1"/>
</dbReference>
<dbReference type="Pfam" id="PF13202">
    <property type="entry name" value="EF-hand_5"/>
    <property type="match status" value="1"/>
</dbReference>
<proteinExistence type="inferred from homology"/>
<evidence type="ECO:0000256" key="23">
    <source>
        <dbReference type="ARBA" id="ARBA00048971"/>
    </source>
</evidence>
<comment type="catalytic activity">
    <reaction evidence="17">
        <text>AMP(out) + phosphate(in) = AMP(in) + phosphate(out)</text>
        <dbReference type="Rhea" id="RHEA:70259"/>
        <dbReference type="ChEBI" id="CHEBI:43474"/>
        <dbReference type="ChEBI" id="CHEBI:456215"/>
    </reaction>
</comment>
<dbReference type="InterPro" id="IPR023395">
    <property type="entry name" value="MCP_dom_sf"/>
</dbReference>
<evidence type="ECO:0000256" key="22">
    <source>
        <dbReference type="ARBA" id="ARBA00048844"/>
    </source>
</evidence>
<keyword evidence="8" id="KW-0999">Mitochondrion inner membrane</keyword>
<dbReference type="SMART" id="SM00054">
    <property type="entry name" value="EFh"/>
    <property type="match status" value="8"/>
</dbReference>
<keyword evidence="9" id="KW-0106">Calcium</keyword>
<dbReference type="PRINTS" id="PR00065">
    <property type="entry name" value="TEADOMAIN"/>
</dbReference>
<dbReference type="PROSITE" id="PS51088">
    <property type="entry name" value="TEA_2"/>
    <property type="match status" value="1"/>
</dbReference>
<comment type="catalytic activity">
    <reaction evidence="16">
        <text>ADP(out) + diphosphate(in) = ADP(in) + diphosphate(out)</text>
        <dbReference type="Rhea" id="RHEA:73671"/>
        <dbReference type="ChEBI" id="CHEBI:33019"/>
        <dbReference type="ChEBI" id="CHEBI:456216"/>
    </reaction>
</comment>
<evidence type="ECO:0000256" key="14">
    <source>
        <dbReference type="ARBA" id="ARBA00036289"/>
    </source>
</evidence>
<dbReference type="Pfam" id="PF13499">
    <property type="entry name" value="EF-hand_7"/>
    <property type="match status" value="3"/>
</dbReference>
<evidence type="ECO:0000256" key="8">
    <source>
        <dbReference type="ARBA" id="ARBA00022792"/>
    </source>
</evidence>
<evidence type="ECO:0000256" key="29">
    <source>
        <dbReference type="PROSITE-ProRule" id="PRU00282"/>
    </source>
</evidence>
<evidence type="ECO:0000256" key="13">
    <source>
        <dbReference type="ARBA" id="ARBA00036282"/>
    </source>
</evidence>
<dbReference type="Pfam" id="PF13833">
    <property type="entry name" value="EF-hand_8"/>
    <property type="match status" value="1"/>
</dbReference>
<comment type="catalytic activity">
    <reaction evidence="22">
        <text>dADP(out) + phosphate(in) + H(+)(out) = dADP(in) + phosphate(out) + H(+)(in)</text>
        <dbReference type="Rhea" id="RHEA:73695"/>
        <dbReference type="ChEBI" id="CHEBI:15378"/>
        <dbReference type="ChEBI" id="CHEBI:43474"/>
        <dbReference type="ChEBI" id="CHEBI:57667"/>
    </reaction>
</comment>
<feature type="domain" description="EF-hand" evidence="32">
    <location>
        <begin position="19"/>
        <end position="54"/>
    </location>
</feature>
<dbReference type="FunFam" id="1.50.40.10:FF:000016">
    <property type="entry name" value="Solute carrier family 25 member 23"/>
    <property type="match status" value="1"/>
</dbReference>
<dbReference type="GO" id="GO:0015297">
    <property type="term" value="F:antiporter activity"/>
    <property type="evidence" value="ECO:0007669"/>
    <property type="project" value="UniProtKB-KW"/>
</dbReference>
<dbReference type="InterPro" id="IPR041086">
    <property type="entry name" value="YBD"/>
</dbReference>
<evidence type="ECO:0000256" key="12">
    <source>
        <dbReference type="ARBA" id="ARBA00023136"/>
    </source>
</evidence>
<evidence type="ECO:0000256" key="27">
    <source>
        <dbReference type="ARBA" id="ARBA00076493"/>
    </source>
</evidence>
<evidence type="ECO:0000259" key="33">
    <source>
        <dbReference type="PROSITE" id="PS51088"/>
    </source>
</evidence>
<dbReference type="GO" id="GO:0003700">
    <property type="term" value="F:DNA-binding transcription factor activity"/>
    <property type="evidence" value="ECO:0007669"/>
    <property type="project" value="InterPro"/>
</dbReference>
<keyword evidence="7" id="KW-0677">Repeat</keyword>
<evidence type="ECO:0000256" key="21">
    <source>
        <dbReference type="ARBA" id="ARBA00048804"/>
    </source>
</evidence>
<keyword evidence="12 29" id="KW-0472">Membrane</keyword>
<protein>
    <recommendedName>
        <fullName evidence="26">Mitochondrial adenyl nucleotide antiporter SLC25A24</fullName>
    </recommendedName>
    <alternativeName>
        <fullName evidence="28">Small calcium-binding mitochondrial carrier protein 1</fullName>
    </alternativeName>
    <alternativeName>
        <fullName evidence="27">Solute carrier family 25 member 24</fullName>
    </alternativeName>
</protein>
<dbReference type="PRINTS" id="PR00926">
    <property type="entry name" value="MITOCARRIER"/>
</dbReference>
<evidence type="ECO:0000256" key="25">
    <source>
        <dbReference type="ARBA" id="ARBA00053214"/>
    </source>
</evidence>
<feature type="DNA-binding region" description="TEA" evidence="30">
    <location>
        <begin position="32"/>
        <end position="108"/>
    </location>
</feature>
<gene>
    <name evidence="34" type="ORF">LTLLF_198940</name>
</gene>
<comment type="subcellular location">
    <subcellularLocation>
        <location evidence="1">Mitochondrion inner membrane</location>
        <topology evidence="1">Multi-pass membrane protein</topology>
    </subcellularLocation>
</comment>
<evidence type="ECO:0000256" key="3">
    <source>
        <dbReference type="ARBA" id="ARBA00022448"/>
    </source>
</evidence>
<dbReference type="InterPro" id="IPR018108">
    <property type="entry name" value="MCP_transmembrane"/>
</dbReference>
<feature type="domain" description="EF-hand" evidence="32">
    <location>
        <begin position="897"/>
        <end position="932"/>
    </location>
</feature>
<dbReference type="InterPro" id="IPR018247">
    <property type="entry name" value="EF_Hand_1_Ca_BS"/>
</dbReference>
<comment type="catalytic activity">
    <reaction evidence="24">
        <text>dADP(in) + ADP(out) = dADP(out) + ADP(in)</text>
        <dbReference type="Rhea" id="RHEA:72855"/>
        <dbReference type="ChEBI" id="CHEBI:57667"/>
        <dbReference type="ChEBI" id="CHEBI:456216"/>
    </reaction>
</comment>
<evidence type="ECO:0000256" key="24">
    <source>
        <dbReference type="ARBA" id="ARBA00049234"/>
    </source>
</evidence>
<dbReference type="EMBL" id="JAATJU010027000">
    <property type="protein sequence ID" value="KAH0500951.1"/>
    <property type="molecule type" value="Genomic_DNA"/>
</dbReference>
<reference evidence="34" key="1">
    <citation type="submission" date="2020-03" db="EMBL/GenBank/DDBJ databases">
        <title>Studies in the Genomics of Life Span.</title>
        <authorList>
            <person name="Glass D."/>
        </authorList>
    </citation>
    <scope>NUCLEOTIDE SEQUENCE</scope>
    <source>
        <strain evidence="34">LTLLF</strain>
        <tissue evidence="34">Muscle</tissue>
    </source>
</reference>
<dbReference type="InterPro" id="IPR002048">
    <property type="entry name" value="EF_hand_dom"/>
</dbReference>
<comment type="caution">
    <text evidence="34">The sequence shown here is derived from an EMBL/GenBank/DDBJ whole genome shotgun (WGS) entry which is preliminary data.</text>
</comment>
<keyword evidence="10" id="KW-1133">Transmembrane helix</keyword>
<dbReference type="SUPFAM" id="SSF47473">
    <property type="entry name" value="EF-hand"/>
    <property type="match status" value="3"/>
</dbReference>
<feature type="domain" description="EF-hand" evidence="32">
    <location>
        <begin position="418"/>
        <end position="453"/>
    </location>
</feature>
<evidence type="ECO:0000256" key="11">
    <source>
        <dbReference type="ARBA" id="ARBA00023128"/>
    </source>
</evidence>
<evidence type="ECO:0000256" key="9">
    <source>
        <dbReference type="ARBA" id="ARBA00022837"/>
    </source>
</evidence>
<dbReference type="PROSITE" id="PS50920">
    <property type="entry name" value="SOLCAR"/>
    <property type="match status" value="4"/>
</dbReference>
<keyword evidence="3" id="KW-0813">Transport</keyword>
<dbReference type="SMART" id="SM00426">
    <property type="entry name" value="TEA"/>
    <property type="match status" value="1"/>
</dbReference>
<comment type="catalytic activity">
    <reaction evidence="21">
        <text>Mg(2+)(in) + ADP(out) + ATP(in) + H(+)(out) = Mg(2+)(out) + ADP(in) + ATP(out) + H(+)(in)</text>
        <dbReference type="Rhea" id="RHEA:73659"/>
        <dbReference type="ChEBI" id="CHEBI:15378"/>
        <dbReference type="ChEBI" id="CHEBI:18420"/>
        <dbReference type="ChEBI" id="CHEBI:30616"/>
        <dbReference type="ChEBI" id="CHEBI:456216"/>
    </reaction>
</comment>
<evidence type="ECO:0000256" key="4">
    <source>
        <dbReference type="ARBA" id="ARBA00022449"/>
    </source>
</evidence>
<dbReference type="FunFam" id="1.10.238.10:FF:000028">
    <property type="entry name" value="Putative calcium-binding mitochondrial carrier protein scamc-2"/>
    <property type="match status" value="2"/>
</dbReference>
<dbReference type="Gene3D" id="2.70.50.80">
    <property type="match status" value="2"/>
</dbReference>
<comment type="catalytic activity">
    <reaction evidence="13">
        <text>dAMP(out) + phosphate(in) = dAMP(in) + phosphate(out)</text>
        <dbReference type="Rhea" id="RHEA:73687"/>
        <dbReference type="ChEBI" id="CHEBI:43474"/>
        <dbReference type="ChEBI" id="CHEBI:58245"/>
    </reaction>
</comment>
<dbReference type="Pfam" id="PF00153">
    <property type="entry name" value="Mito_carr"/>
    <property type="match status" value="3"/>
</dbReference>
<feature type="domain" description="EF-hand" evidence="32">
    <location>
        <begin position="851"/>
        <end position="886"/>
    </location>
</feature>
<evidence type="ECO:0000256" key="28">
    <source>
        <dbReference type="ARBA" id="ARBA00077748"/>
    </source>
</evidence>
<comment type="catalytic activity">
    <reaction evidence="18">
        <text>ADP(out) + phosphate(in) + H(+)(out) = ADP(in) + phosphate(out) + H(+)(in)</text>
        <dbReference type="Rhea" id="RHEA:65844"/>
        <dbReference type="ChEBI" id="CHEBI:15378"/>
        <dbReference type="ChEBI" id="CHEBI:43474"/>
        <dbReference type="ChEBI" id="CHEBI:456216"/>
    </reaction>
</comment>
<keyword evidence="6" id="KW-0479">Metal-binding</keyword>
<evidence type="ECO:0000256" key="1">
    <source>
        <dbReference type="ARBA" id="ARBA00004448"/>
    </source>
</evidence>
<comment type="catalytic activity">
    <reaction evidence="19">
        <text>phosphate(in) + ATP(out) + 2 H(+)(out) = phosphate(out) + ATP(in) + 2 H(+)(in)</text>
        <dbReference type="Rhea" id="RHEA:72035"/>
        <dbReference type="ChEBI" id="CHEBI:15378"/>
        <dbReference type="ChEBI" id="CHEBI:30616"/>
        <dbReference type="ChEBI" id="CHEBI:43474"/>
    </reaction>
</comment>
<evidence type="ECO:0000256" key="20">
    <source>
        <dbReference type="ARBA" id="ARBA00048433"/>
    </source>
</evidence>